<dbReference type="OMA" id="IEWVYRN"/>
<feature type="active site" description="Charge relay system" evidence="7">
    <location>
        <position position="359"/>
    </location>
</feature>
<dbReference type="EC" id="3.1.1.-" evidence="8"/>
<dbReference type="Gene3D" id="3.40.50.1820">
    <property type="entry name" value="alpha/beta hydrolase"/>
    <property type="match status" value="1"/>
</dbReference>
<dbReference type="VEuPathDB" id="VectorBase:HLOH_059228"/>
<keyword evidence="2" id="KW-0719">Serine esterase</keyword>
<dbReference type="Proteomes" id="UP000821853">
    <property type="component" value="Chromosome 8"/>
</dbReference>
<dbReference type="PANTHER" id="PTHR43918:SF4">
    <property type="entry name" value="CARBOXYLIC ESTER HYDROLASE"/>
    <property type="match status" value="1"/>
</dbReference>
<dbReference type="PANTHER" id="PTHR43918">
    <property type="entry name" value="ACETYLCHOLINESTERASE"/>
    <property type="match status" value="1"/>
</dbReference>
<dbReference type="SUPFAM" id="SSF53474">
    <property type="entry name" value="alpha/beta-Hydrolases"/>
    <property type="match status" value="1"/>
</dbReference>
<keyword evidence="11" id="KW-1185">Reference proteome</keyword>
<dbReference type="GO" id="GO:0006581">
    <property type="term" value="P:acetylcholine catabolic process"/>
    <property type="evidence" value="ECO:0007669"/>
    <property type="project" value="TreeGrafter"/>
</dbReference>
<comment type="similarity">
    <text evidence="1 8">Belongs to the type-B carboxylesterase/lipase family.</text>
</comment>
<dbReference type="Pfam" id="PF00135">
    <property type="entry name" value="COesterase"/>
    <property type="match status" value="1"/>
</dbReference>
<dbReference type="InterPro" id="IPR002018">
    <property type="entry name" value="CarbesteraseB"/>
</dbReference>
<dbReference type="GO" id="GO:0005615">
    <property type="term" value="C:extracellular space"/>
    <property type="evidence" value="ECO:0007669"/>
    <property type="project" value="TreeGrafter"/>
</dbReference>
<proteinExistence type="inferred from homology"/>
<evidence type="ECO:0000256" key="7">
    <source>
        <dbReference type="PIRSR" id="PIRSR600997-1"/>
    </source>
</evidence>
<dbReference type="InterPro" id="IPR029058">
    <property type="entry name" value="AB_hydrolase_fold"/>
</dbReference>
<feature type="active site" description="Acyl-ester intermediate" evidence="7">
    <location>
        <position position="117"/>
    </location>
</feature>
<feature type="active site" description="Charge relay system" evidence="7">
    <location>
        <position position="247"/>
    </location>
</feature>
<dbReference type="AlphaFoldDB" id="A0A9J6GXX4"/>
<dbReference type="GO" id="GO:0005886">
    <property type="term" value="C:plasma membrane"/>
    <property type="evidence" value="ECO:0007669"/>
    <property type="project" value="TreeGrafter"/>
</dbReference>
<dbReference type="PROSITE" id="PS00122">
    <property type="entry name" value="CARBOXYLESTERASE_B_1"/>
    <property type="match status" value="1"/>
</dbReference>
<comment type="caution">
    <text evidence="10">The sequence shown here is derived from an EMBL/GenBank/DDBJ whole genome shotgun (WGS) entry which is preliminary data.</text>
</comment>
<evidence type="ECO:0000256" key="4">
    <source>
        <dbReference type="ARBA" id="ARBA00023157"/>
    </source>
</evidence>
<keyword evidence="3 8" id="KW-0378">Hydrolase</keyword>
<evidence type="ECO:0000256" key="8">
    <source>
        <dbReference type="RuleBase" id="RU361235"/>
    </source>
</evidence>
<protein>
    <recommendedName>
        <fullName evidence="8">Carboxylic ester hydrolase</fullName>
        <ecNumber evidence="8">3.1.1.-</ecNumber>
    </recommendedName>
</protein>
<dbReference type="PRINTS" id="PR00878">
    <property type="entry name" value="CHOLNESTRASE"/>
</dbReference>
<dbReference type="OrthoDB" id="6484147at2759"/>
<evidence type="ECO:0000313" key="11">
    <source>
        <dbReference type="Proteomes" id="UP000821853"/>
    </source>
</evidence>
<feature type="domain" description="Carboxylesterase type B" evidence="9">
    <location>
        <begin position="7"/>
        <end position="399"/>
    </location>
</feature>
<dbReference type="InterPro" id="IPR019826">
    <property type="entry name" value="Carboxylesterase_B_AS"/>
</dbReference>
<accession>A0A9J6GXX4</accession>
<keyword evidence="5" id="KW-0325">Glycoprotein</keyword>
<evidence type="ECO:0000256" key="2">
    <source>
        <dbReference type="ARBA" id="ARBA00022487"/>
    </source>
</evidence>
<name>A0A9J6GXX4_HAELO</name>
<dbReference type="GO" id="GO:0019695">
    <property type="term" value="P:choline metabolic process"/>
    <property type="evidence" value="ECO:0007669"/>
    <property type="project" value="TreeGrafter"/>
</dbReference>
<comment type="catalytic activity">
    <reaction evidence="6">
        <text>acetylcholine + H2O = choline + acetate + H(+)</text>
        <dbReference type="Rhea" id="RHEA:17561"/>
        <dbReference type="ChEBI" id="CHEBI:15354"/>
        <dbReference type="ChEBI" id="CHEBI:15355"/>
        <dbReference type="ChEBI" id="CHEBI:15377"/>
        <dbReference type="ChEBI" id="CHEBI:15378"/>
        <dbReference type="ChEBI" id="CHEBI:30089"/>
        <dbReference type="EC" id="3.1.1.7"/>
    </reaction>
</comment>
<evidence type="ECO:0000256" key="6">
    <source>
        <dbReference type="ARBA" id="ARBA00048484"/>
    </source>
</evidence>
<keyword evidence="4" id="KW-1015">Disulfide bond</keyword>
<gene>
    <name evidence="10" type="ORF">HPB48_020447</name>
</gene>
<sequence>MTGDIEYTEDCLHLNVWSPTSRPEGQVPVLAWIHGGGFNFGTASYDNYTGTIIAATTGLVVVSFNYRVGALGFLNAESPQAPGNMGLLDQNLALRWIQENIAEFGGDPSRVTIFGHSAGAMSVHAHLLSPLSRGLFSRAVLMSGTLQTPDFVDSAHESITKGDAVATIVGCAGGDRSLASHPEGVIECLRTRSADEIVLATSEALRAKMFPFLPTFHEEFLPRVPRVAIEKGFFNAVDLLLGVAEDEGALSLIIPMREELLPDDVDHLERNVAESSLHSIVSAWLKGEAKDMVRKYVSVAPDIFSLRRQYMDYLSDAVFNCPMHVAAEHHSSRGESVYSYVFGHMSSKTTLPSWMKTPHAFELSYFFGTPVVNKASFTTEDEVVSRMVLHLLRTFATTG</sequence>
<evidence type="ECO:0000259" key="9">
    <source>
        <dbReference type="Pfam" id="PF00135"/>
    </source>
</evidence>
<dbReference type="GO" id="GO:0003990">
    <property type="term" value="F:acetylcholinesterase activity"/>
    <property type="evidence" value="ECO:0007669"/>
    <property type="project" value="UniProtKB-EC"/>
</dbReference>
<evidence type="ECO:0000256" key="3">
    <source>
        <dbReference type="ARBA" id="ARBA00022801"/>
    </source>
</evidence>
<evidence type="ECO:0000313" key="10">
    <source>
        <dbReference type="EMBL" id="KAH9379520.1"/>
    </source>
</evidence>
<dbReference type="InterPro" id="IPR050654">
    <property type="entry name" value="AChE-related_enzymes"/>
</dbReference>
<dbReference type="InterPro" id="IPR000997">
    <property type="entry name" value="Cholinesterase"/>
</dbReference>
<reference evidence="10 11" key="1">
    <citation type="journal article" date="2020" name="Cell">
        <title>Large-Scale Comparative Analyses of Tick Genomes Elucidate Their Genetic Diversity and Vector Capacities.</title>
        <authorList>
            <consortium name="Tick Genome and Microbiome Consortium (TIGMIC)"/>
            <person name="Jia N."/>
            <person name="Wang J."/>
            <person name="Shi W."/>
            <person name="Du L."/>
            <person name="Sun Y."/>
            <person name="Zhan W."/>
            <person name="Jiang J.F."/>
            <person name="Wang Q."/>
            <person name="Zhang B."/>
            <person name="Ji P."/>
            <person name="Bell-Sakyi L."/>
            <person name="Cui X.M."/>
            <person name="Yuan T.T."/>
            <person name="Jiang B.G."/>
            <person name="Yang W.F."/>
            <person name="Lam T.T."/>
            <person name="Chang Q.C."/>
            <person name="Ding S.J."/>
            <person name="Wang X.J."/>
            <person name="Zhu J.G."/>
            <person name="Ruan X.D."/>
            <person name="Zhao L."/>
            <person name="Wei J.T."/>
            <person name="Ye R.Z."/>
            <person name="Que T.C."/>
            <person name="Du C.H."/>
            <person name="Zhou Y.H."/>
            <person name="Cheng J.X."/>
            <person name="Dai P.F."/>
            <person name="Guo W.B."/>
            <person name="Han X.H."/>
            <person name="Huang E.J."/>
            <person name="Li L.F."/>
            <person name="Wei W."/>
            <person name="Gao Y.C."/>
            <person name="Liu J.Z."/>
            <person name="Shao H.Z."/>
            <person name="Wang X."/>
            <person name="Wang C.C."/>
            <person name="Yang T.C."/>
            <person name="Huo Q.B."/>
            <person name="Li W."/>
            <person name="Chen H.Y."/>
            <person name="Chen S.E."/>
            <person name="Zhou L.G."/>
            <person name="Ni X.B."/>
            <person name="Tian J.H."/>
            <person name="Sheng Y."/>
            <person name="Liu T."/>
            <person name="Pan Y.S."/>
            <person name="Xia L.Y."/>
            <person name="Li J."/>
            <person name="Zhao F."/>
            <person name="Cao W.C."/>
        </authorList>
    </citation>
    <scope>NUCLEOTIDE SEQUENCE [LARGE SCALE GENOMIC DNA]</scope>
    <source>
        <strain evidence="10">HaeL-2018</strain>
    </source>
</reference>
<evidence type="ECO:0000256" key="5">
    <source>
        <dbReference type="ARBA" id="ARBA00023180"/>
    </source>
</evidence>
<dbReference type="EMBL" id="JABSTR010000010">
    <property type="protein sequence ID" value="KAH9379520.1"/>
    <property type="molecule type" value="Genomic_DNA"/>
</dbReference>
<organism evidence="10 11">
    <name type="scientific">Haemaphysalis longicornis</name>
    <name type="common">Bush tick</name>
    <dbReference type="NCBI Taxonomy" id="44386"/>
    <lineage>
        <taxon>Eukaryota</taxon>
        <taxon>Metazoa</taxon>
        <taxon>Ecdysozoa</taxon>
        <taxon>Arthropoda</taxon>
        <taxon>Chelicerata</taxon>
        <taxon>Arachnida</taxon>
        <taxon>Acari</taxon>
        <taxon>Parasitiformes</taxon>
        <taxon>Ixodida</taxon>
        <taxon>Ixodoidea</taxon>
        <taxon>Ixodidae</taxon>
        <taxon>Haemaphysalinae</taxon>
        <taxon>Haemaphysalis</taxon>
    </lineage>
</organism>
<evidence type="ECO:0000256" key="1">
    <source>
        <dbReference type="ARBA" id="ARBA00005964"/>
    </source>
</evidence>